<dbReference type="OrthoDB" id="8231503at2"/>
<accession>A0A418MBD0</accession>
<dbReference type="EMBL" id="QXED01000003">
    <property type="protein sequence ID" value="RIV23692.1"/>
    <property type="molecule type" value="Genomic_DNA"/>
</dbReference>
<dbReference type="AlphaFoldDB" id="A0A418MBD0"/>
<dbReference type="Gene3D" id="1.10.10.10">
    <property type="entry name" value="Winged helix-like DNA-binding domain superfamily/Winged helix DNA-binding domain"/>
    <property type="match status" value="1"/>
</dbReference>
<feature type="domain" description="HTH hxlR-type" evidence="4">
    <location>
        <begin position="31"/>
        <end position="130"/>
    </location>
</feature>
<evidence type="ECO:0000256" key="3">
    <source>
        <dbReference type="ARBA" id="ARBA00023163"/>
    </source>
</evidence>
<protein>
    <submittedName>
        <fullName evidence="5">Transcriptional regulator</fullName>
    </submittedName>
</protein>
<keyword evidence="3" id="KW-0804">Transcription</keyword>
<dbReference type="PROSITE" id="PS51118">
    <property type="entry name" value="HTH_HXLR"/>
    <property type="match status" value="1"/>
</dbReference>
<keyword evidence="1" id="KW-0805">Transcription regulation</keyword>
<dbReference type="GO" id="GO:0003677">
    <property type="term" value="F:DNA binding"/>
    <property type="evidence" value="ECO:0007669"/>
    <property type="project" value="UniProtKB-KW"/>
</dbReference>
<name>A0A418MBD0_9BACT</name>
<evidence type="ECO:0000256" key="2">
    <source>
        <dbReference type="ARBA" id="ARBA00023125"/>
    </source>
</evidence>
<dbReference type="Proteomes" id="UP000283523">
    <property type="component" value="Unassembled WGS sequence"/>
</dbReference>
<dbReference type="PANTHER" id="PTHR33204">
    <property type="entry name" value="TRANSCRIPTIONAL REGULATOR, MARR FAMILY"/>
    <property type="match status" value="1"/>
</dbReference>
<dbReference type="PANTHER" id="PTHR33204:SF39">
    <property type="entry name" value="TRANSCRIPTIONAL REGULATORY PROTEIN"/>
    <property type="match status" value="1"/>
</dbReference>
<keyword evidence="6" id="KW-1185">Reference proteome</keyword>
<dbReference type="InterPro" id="IPR036388">
    <property type="entry name" value="WH-like_DNA-bd_sf"/>
</dbReference>
<comment type="caution">
    <text evidence="5">The sequence shown here is derived from an EMBL/GenBank/DDBJ whole genome shotgun (WGS) entry which is preliminary data.</text>
</comment>
<dbReference type="SUPFAM" id="SSF46785">
    <property type="entry name" value="Winged helix' DNA-binding domain"/>
    <property type="match status" value="1"/>
</dbReference>
<organism evidence="5 6">
    <name type="scientific">Fibrisoma montanum</name>
    <dbReference type="NCBI Taxonomy" id="2305895"/>
    <lineage>
        <taxon>Bacteria</taxon>
        <taxon>Pseudomonadati</taxon>
        <taxon>Bacteroidota</taxon>
        <taxon>Cytophagia</taxon>
        <taxon>Cytophagales</taxon>
        <taxon>Spirosomataceae</taxon>
        <taxon>Fibrisoma</taxon>
    </lineage>
</organism>
<evidence type="ECO:0000259" key="4">
    <source>
        <dbReference type="PROSITE" id="PS51118"/>
    </source>
</evidence>
<evidence type="ECO:0000313" key="6">
    <source>
        <dbReference type="Proteomes" id="UP000283523"/>
    </source>
</evidence>
<sequence>MEGTIVDNQSEKISHRLEKIFTPAPLQVPGCPVRDVLDRIGDKWSILSVLHLGHSGKLRFNELLHRIDGISQRMLTVTLRGLERDGFVSRRIYAEVPPRVEYELTALGVSLLDQVLGLAVWAQDNMGDIITSRAAHANAAGFQNLP</sequence>
<dbReference type="RefSeq" id="WP_119667907.1">
    <property type="nucleotide sequence ID" value="NZ_QXED01000003.1"/>
</dbReference>
<gene>
    <name evidence="5" type="ORF">DYU11_11990</name>
</gene>
<dbReference type="InterPro" id="IPR002577">
    <property type="entry name" value="HTH_HxlR"/>
</dbReference>
<evidence type="ECO:0000256" key="1">
    <source>
        <dbReference type="ARBA" id="ARBA00023015"/>
    </source>
</evidence>
<evidence type="ECO:0000313" key="5">
    <source>
        <dbReference type="EMBL" id="RIV23692.1"/>
    </source>
</evidence>
<proteinExistence type="predicted"/>
<dbReference type="Pfam" id="PF01638">
    <property type="entry name" value="HxlR"/>
    <property type="match status" value="1"/>
</dbReference>
<dbReference type="InterPro" id="IPR036390">
    <property type="entry name" value="WH_DNA-bd_sf"/>
</dbReference>
<reference evidence="5 6" key="1">
    <citation type="submission" date="2018-08" db="EMBL/GenBank/DDBJ databases">
        <title>Fibrisoma montanum sp. nov., isolated from Danxia mountain soil.</title>
        <authorList>
            <person name="Huang Y."/>
        </authorList>
    </citation>
    <scope>NUCLEOTIDE SEQUENCE [LARGE SCALE GENOMIC DNA]</scope>
    <source>
        <strain evidence="5 6">HYT19</strain>
    </source>
</reference>
<keyword evidence="2" id="KW-0238">DNA-binding</keyword>